<organism evidence="2 3">
    <name type="scientific">Blastomonas natatoria</name>
    <dbReference type="NCBI Taxonomy" id="34015"/>
    <lineage>
        <taxon>Bacteria</taxon>
        <taxon>Pseudomonadati</taxon>
        <taxon>Pseudomonadota</taxon>
        <taxon>Alphaproteobacteria</taxon>
        <taxon>Sphingomonadales</taxon>
        <taxon>Sphingomonadaceae</taxon>
        <taxon>Blastomonas</taxon>
    </lineage>
</organism>
<keyword evidence="1" id="KW-0732">Signal</keyword>
<proteinExistence type="predicted"/>
<keyword evidence="3" id="KW-1185">Reference proteome</keyword>
<dbReference type="EMBL" id="QJJM01000005">
    <property type="protein sequence ID" value="PXW76465.1"/>
    <property type="molecule type" value="Genomic_DNA"/>
</dbReference>
<gene>
    <name evidence="2" type="ORF">C7451_105240</name>
</gene>
<accession>A0A2V3V8G8</accession>
<sequence>MMTIVSRAIVALFGAAMALGASPMAAAQQAPARAARLAADPQEAGLTCFYAAVVTGGGKTEALAEASWFLFDLTRQQTEGAPETFAEKLEATASLPPPNLDTLAADAPALLPQCASRYPLISSKRVVTLPSDAFARDMQCFALTSYLAGMAESELEDSGESPFGKRVAALADRLAAGLSEERAKAAGIADEAAMIRQFSLALRDISPLGNPMKVLEACEAVN</sequence>
<evidence type="ECO:0000256" key="1">
    <source>
        <dbReference type="SAM" id="SignalP"/>
    </source>
</evidence>
<protein>
    <submittedName>
        <fullName evidence="2">Uncharacterized protein</fullName>
    </submittedName>
</protein>
<evidence type="ECO:0000313" key="3">
    <source>
        <dbReference type="Proteomes" id="UP000248014"/>
    </source>
</evidence>
<dbReference type="OrthoDB" id="7562629at2"/>
<feature type="signal peptide" evidence="1">
    <location>
        <begin position="1"/>
        <end position="26"/>
    </location>
</feature>
<name>A0A2V3V8G8_9SPHN</name>
<dbReference type="Proteomes" id="UP000248014">
    <property type="component" value="Unassembled WGS sequence"/>
</dbReference>
<comment type="caution">
    <text evidence="2">The sequence shown here is derived from an EMBL/GenBank/DDBJ whole genome shotgun (WGS) entry which is preliminary data.</text>
</comment>
<evidence type="ECO:0000313" key="2">
    <source>
        <dbReference type="EMBL" id="PXW76465.1"/>
    </source>
</evidence>
<dbReference type="AlphaFoldDB" id="A0A2V3V8G8"/>
<reference evidence="2 3" key="1">
    <citation type="submission" date="2018-05" db="EMBL/GenBank/DDBJ databases">
        <title>Genomic Encyclopedia of Type Strains, Phase IV (KMG-IV): sequencing the most valuable type-strain genomes for metagenomic binning, comparative biology and taxonomic classification.</title>
        <authorList>
            <person name="Goeker M."/>
        </authorList>
    </citation>
    <scope>NUCLEOTIDE SEQUENCE [LARGE SCALE GENOMIC DNA]</scope>
    <source>
        <strain evidence="2 3">DSM 3183</strain>
    </source>
</reference>
<feature type="chain" id="PRO_5015890996" evidence="1">
    <location>
        <begin position="27"/>
        <end position="222"/>
    </location>
</feature>